<dbReference type="InterPro" id="IPR003660">
    <property type="entry name" value="HAMP_dom"/>
</dbReference>
<accession>A0A7W9YX17</accession>
<proteinExistence type="inferred from homology"/>
<comment type="caution">
    <text evidence="7">The sequence shown here is derived from an EMBL/GenBank/DDBJ whole genome shotgun (WGS) entry which is preliminary data.</text>
</comment>
<evidence type="ECO:0000259" key="6">
    <source>
        <dbReference type="PROSITE" id="PS50885"/>
    </source>
</evidence>
<dbReference type="AlphaFoldDB" id="A0A7W9YX17"/>
<feature type="domain" description="Methyl-accepting transducer" evidence="5">
    <location>
        <begin position="463"/>
        <end position="692"/>
    </location>
</feature>
<feature type="domain" description="HAMP" evidence="6">
    <location>
        <begin position="324"/>
        <end position="377"/>
    </location>
</feature>
<organism evidence="7 8">
    <name type="scientific">Pseudorhizobium flavum</name>
    <dbReference type="NCBI Taxonomy" id="1335061"/>
    <lineage>
        <taxon>Bacteria</taxon>
        <taxon>Pseudomonadati</taxon>
        <taxon>Pseudomonadota</taxon>
        <taxon>Alphaproteobacteria</taxon>
        <taxon>Hyphomicrobiales</taxon>
        <taxon>Rhizobiaceae</taxon>
        <taxon>Rhizobium/Agrobacterium group</taxon>
        <taxon>Pseudorhizobium</taxon>
    </lineage>
</organism>
<reference evidence="7 8" key="1">
    <citation type="submission" date="2020-08" db="EMBL/GenBank/DDBJ databases">
        <title>Genomic Encyclopedia of Type Strains, Phase IV (KMG-IV): sequencing the most valuable type-strain genomes for metagenomic binning, comparative biology and taxonomic classification.</title>
        <authorList>
            <person name="Goeker M."/>
        </authorList>
    </citation>
    <scope>NUCLEOTIDE SEQUENCE [LARGE SCALE GENOMIC DNA]</scope>
    <source>
        <strain evidence="7 8">DSM 102134</strain>
    </source>
</reference>
<dbReference type="GO" id="GO:0004888">
    <property type="term" value="F:transmembrane signaling receptor activity"/>
    <property type="evidence" value="ECO:0007669"/>
    <property type="project" value="InterPro"/>
</dbReference>
<dbReference type="SUPFAM" id="SSF58104">
    <property type="entry name" value="Methyl-accepting chemotaxis protein (MCP) signaling domain"/>
    <property type="match status" value="1"/>
</dbReference>
<evidence type="ECO:0000259" key="5">
    <source>
        <dbReference type="PROSITE" id="PS50111"/>
    </source>
</evidence>
<dbReference type="Proteomes" id="UP000535501">
    <property type="component" value="Unassembled WGS sequence"/>
</dbReference>
<dbReference type="Pfam" id="PF00672">
    <property type="entry name" value="HAMP"/>
    <property type="match status" value="1"/>
</dbReference>
<evidence type="ECO:0000256" key="2">
    <source>
        <dbReference type="ARBA" id="ARBA00022500"/>
    </source>
</evidence>
<evidence type="ECO:0000313" key="7">
    <source>
        <dbReference type="EMBL" id="MBB6179978.1"/>
    </source>
</evidence>
<dbReference type="SUPFAM" id="SSF158472">
    <property type="entry name" value="HAMP domain-like"/>
    <property type="match status" value="1"/>
</dbReference>
<protein>
    <submittedName>
        <fullName evidence="7">Methyl-accepting chemotaxis protein</fullName>
    </submittedName>
</protein>
<comment type="similarity">
    <text evidence="3">Belongs to the methyl-accepting chemotaxis (MCP) protein family.</text>
</comment>
<dbReference type="PRINTS" id="PR00260">
    <property type="entry name" value="CHEMTRNSDUCR"/>
</dbReference>
<evidence type="ECO:0000256" key="3">
    <source>
        <dbReference type="ARBA" id="ARBA00029447"/>
    </source>
</evidence>
<keyword evidence="4" id="KW-0807">Transducer</keyword>
<gene>
    <name evidence="7" type="ORF">HNQ75_001946</name>
</gene>
<dbReference type="PANTHER" id="PTHR43531">
    <property type="entry name" value="PROTEIN ICFG"/>
    <property type="match status" value="1"/>
</dbReference>
<dbReference type="PROSITE" id="PS50885">
    <property type="entry name" value="HAMP"/>
    <property type="match status" value="2"/>
</dbReference>
<keyword evidence="8" id="KW-1185">Reference proteome</keyword>
<dbReference type="InterPro" id="IPR013587">
    <property type="entry name" value="Nitrate/nitrite_sensing"/>
</dbReference>
<dbReference type="InterPro" id="IPR051310">
    <property type="entry name" value="MCP_chemotaxis"/>
</dbReference>
<dbReference type="Gene3D" id="1.10.287.950">
    <property type="entry name" value="Methyl-accepting chemotaxis protein"/>
    <property type="match status" value="1"/>
</dbReference>
<feature type="domain" description="HAMP" evidence="6">
    <location>
        <begin position="411"/>
        <end position="458"/>
    </location>
</feature>
<dbReference type="CDD" id="cd11386">
    <property type="entry name" value="MCP_signal"/>
    <property type="match status" value="1"/>
</dbReference>
<dbReference type="GO" id="GO:0006935">
    <property type="term" value="P:chemotaxis"/>
    <property type="evidence" value="ECO:0007669"/>
    <property type="project" value="UniProtKB-KW"/>
</dbReference>
<name>A0A7W9YX17_9HYPH</name>
<evidence type="ECO:0000313" key="8">
    <source>
        <dbReference type="Proteomes" id="UP000535501"/>
    </source>
</evidence>
<comment type="subcellular location">
    <subcellularLocation>
        <location evidence="1">Membrane</location>
    </subcellularLocation>
</comment>
<dbReference type="SMART" id="SM00304">
    <property type="entry name" value="HAMP"/>
    <property type="match status" value="2"/>
</dbReference>
<keyword evidence="2" id="KW-0145">Chemotaxis</keyword>
<dbReference type="FunFam" id="1.10.287.950:FF:000001">
    <property type="entry name" value="Methyl-accepting chemotaxis sensory transducer"/>
    <property type="match status" value="1"/>
</dbReference>
<dbReference type="Pfam" id="PF00015">
    <property type="entry name" value="MCPsignal"/>
    <property type="match status" value="1"/>
</dbReference>
<dbReference type="Gene3D" id="6.10.340.10">
    <property type="match status" value="1"/>
</dbReference>
<dbReference type="CDD" id="cd06225">
    <property type="entry name" value="HAMP"/>
    <property type="match status" value="1"/>
</dbReference>
<dbReference type="GO" id="GO:0016020">
    <property type="term" value="C:membrane"/>
    <property type="evidence" value="ECO:0007669"/>
    <property type="project" value="UniProtKB-SubCell"/>
</dbReference>
<dbReference type="EMBL" id="JACHEJ010000003">
    <property type="protein sequence ID" value="MBB6179978.1"/>
    <property type="molecule type" value="Genomic_DNA"/>
</dbReference>
<dbReference type="InterPro" id="IPR004089">
    <property type="entry name" value="MCPsignal_dom"/>
</dbReference>
<dbReference type="PROSITE" id="PS50111">
    <property type="entry name" value="CHEMOTAXIS_TRANSDUC_2"/>
    <property type="match status" value="1"/>
</dbReference>
<dbReference type="GO" id="GO:0007165">
    <property type="term" value="P:signal transduction"/>
    <property type="evidence" value="ECO:0007669"/>
    <property type="project" value="UniProtKB-KW"/>
</dbReference>
<evidence type="ECO:0000256" key="4">
    <source>
        <dbReference type="PROSITE-ProRule" id="PRU00284"/>
    </source>
</evidence>
<evidence type="ECO:0000256" key="1">
    <source>
        <dbReference type="ARBA" id="ARBA00004370"/>
    </source>
</evidence>
<dbReference type="InterPro" id="IPR004090">
    <property type="entry name" value="Chemotax_Me-accpt_rcpt"/>
</dbReference>
<sequence length="722" mass="75423">MRFSDVSLTKRILVCAALPAVVAVWLAYGRITDGIVSYREATHVVSVSVDLAALADVIHAVQRERGQTAGALAASDQAQLSRLDEARQSTDDFAGTLEELSSDTGSTPPGSLSASLDSLRELRQRVDLRELSAATATLRYSDVVAGLLALSKTLGDQGSDSPIADEIAAYSLFSQVKELAGQERATGNGVITAGVVDKAALTRLSILHGSQAALLDEFAARAPAFADAARSIAVAGEGPLAAMRSRLLLAGAEGDVSGLDAATWYRLTTERIDTMRALEQRLLEQVREDAAGAAAAEERALVVLGVSLAGALAGSLLLSLAIGLGVVRPIKRLTAAIEQLAEGDATVSVGDTSARDEVGAMSRAVARALEEARRQAEHQRQEEMARDADARRIAEAAERERVVRSQAVEYALGQLVTGLDALSAGDLRYRIEAVLDADFDGLRLIFNRSVETLEQLVATAGGNASVIDEGCADLRGAADELARRTAGQAAALEEAAAALEQVASAVKMSSGAADDAQKSSTRASDDTSQATIIVSQTVEAMEEIAHSSSRIGHIINVIDEIAFQTNLLALNAGVEAARAGEAGKGFAVVAQEVRELAQRSASAAREIKSLVEQASKDVSNGVSLVGRTGEALHGIEQQVRTVNGQMLAIAQSAKEQSVALAEISGSIAQLDQITQQNASMVEETNAASVTLAVEASKLRDQLAAFRTSDQQSAEVQTYPAAA</sequence>
<dbReference type="PANTHER" id="PTHR43531:SF11">
    <property type="entry name" value="METHYL-ACCEPTING CHEMOTAXIS PROTEIN 3"/>
    <property type="match status" value="1"/>
</dbReference>
<dbReference type="RefSeq" id="WP_077549146.1">
    <property type="nucleotide sequence ID" value="NZ_JACHEJ010000003.1"/>
</dbReference>
<dbReference type="SMART" id="SM00283">
    <property type="entry name" value="MA"/>
    <property type="match status" value="1"/>
</dbReference>
<dbReference type="Pfam" id="PF08376">
    <property type="entry name" value="NIT"/>
    <property type="match status" value="1"/>
</dbReference>